<evidence type="ECO:0000313" key="2">
    <source>
        <dbReference type="EMBL" id="PIQ73308.1"/>
    </source>
</evidence>
<dbReference type="InterPro" id="IPR007372">
    <property type="entry name" value="Lipid/polyisoprenoid-bd_YceI"/>
</dbReference>
<name>A0A2M6ITQ6_9BACT</name>
<dbReference type="EMBL" id="PCVM01000073">
    <property type="protein sequence ID" value="PIQ73308.1"/>
    <property type="molecule type" value="Genomic_DNA"/>
</dbReference>
<gene>
    <name evidence="2" type="ORF">COV58_03185</name>
</gene>
<dbReference type="Proteomes" id="UP000231056">
    <property type="component" value="Unassembled WGS sequence"/>
</dbReference>
<dbReference type="SUPFAM" id="SSF101874">
    <property type="entry name" value="YceI-like"/>
    <property type="match status" value="1"/>
</dbReference>
<reference evidence="2 3" key="1">
    <citation type="submission" date="2017-09" db="EMBL/GenBank/DDBJ databases">
        <title>Depth-based differentiation of microbial function through sediment-hosted aquifers and enrichment of novel symbionts in the deep terrestrial subsurface.</title>
        <authorList>
            <person name="Probst A.J."/>
            <person name="Ladd B."/>
            <person name="Jarett J.K."/>
            <person name="Geller-Mcgrath D.E."/>
            <person name="Sieber C.M."/>
            <person name="Emerson J.B."/>
            <person name="Anantharaman K."/>
            <person name="Thomas B.C."/>
            <person name="Malmstrom R."/>
            <person name="Stieglmeier M."/>
            <person name="Klingl A."/>
            <person name="Woyke T."/>
            <person name="Ryan C.M."/>
            <person name="Banfield J.F."/>
        </authorList>
    </citation>
    <scope>NUCLEOTIDE SEQUENCE [LARGE SCALE GENOMIC DNA]</scope>
    <source>
        <strain evidence="2">CG11_big_fil_rev_8_21_14_0_20_36_8</strain>
    </source>
</reference>
<dbReference type="Pfam" id="PF04264">
    <property type="entry name" value="YceI"/>
    <property type="match status" value="1"/>
</dbReference>
<evidence type="ECO:0000259" key="1">
    <source>
        <dbReference type="Pfam" id="PF04264"/>
    </source>
</evidence>
<proteinExistence type="predicted"/>
<evidence type="ECO:0000313" key="3">
    <source>
        <dbReference type="Proteomes" id="UP000231056"/>
    </source>
</evidence>
<accession>A0A2M6ITQ6</accession>
<comment type="caution">
    <text evidence="2">The sequence shown here is derived from an EMBL/GenBank/DDBJ whole genome shotgun (WGS) entry which is preliminary data.</text>
</comment>
<protein>
    <submittedName>
        <fullName evidence="2">Lipid-binding protein</fullName>
    </submittedName>
</protein>
<feature type="non-terminal residue" evidence="2">
    <location>
        <position position="1"/>
    </location>
</feature>
<sequence length="91" mass="9976">ITNVSVRTDSDSTFQYDVTGDLTMKGVTNEISFPATIYQTDTENVIVEAVTVIDRTKWGITSMSGSFFDNLANNVIDDSVQLSFSLVADKN</sequence>
<dbReference type="Gene3D" id="2.40.128.110">
    <property type="entry name" value="Lipid/polyisoprenoid-binding, YceI-like"/>
    <property type="match status" value="1"/>
</dbReference>
<organism evidence="2 3">
    <name type="scientific">Candidatus Roizmanbacteria bacterium CG11_big_fil_rev_8_21_14_0_20_36_8</name>
    <dbReference type="NCBI Taxonomy" id="1974856"/>
    <lineage>
        <taxon>Bacteria</taxon>
        <taxon>Candidatus Roizmaniibacteriota</taxon>
    </lineage>
</organism>
<feature type="domain" description="Lipid/polyisoprenoid-binding YceI-like" evidence="1">
    <location>
        <begin position="10"/>
        <end position="88"/>
    </location>
</feature>
<dbReference type="InterPro" id="IPR036761">
    <property type="entry name" value="TTHA0802/YceI-like_sf"/>
</dbReference>
<dbReference type="AlphaFoldDB" id="A0A2M6ITQ6"/>